<dbReference type="Gene3D" id="3.40.630.30">
    <property type="match status" value="1"/>
</dbReference>
<organism evidence="4 5">
    <name type="scientific">Paenibacillus timonensis</name>
    <dbReference type="NCBI Taxonomy" id="225915"/>
    <lineage>
        <taxon>Bacteria</taxon>
        <taxon>Bacillati</taxon>
        <taxon>Bacillota</taxon>
        <taxon>Bacilli</taxon>
        <taxon>Bacillales</taxon>
        <taxon>Paenibacillaceae</taxon>
        <taxon>Paenibacillus</taxon>
    </lineage>
</organism>
<dbReference type="Pfam" id="PF00583">
    <property type="entry name" value="Acetyltransf_1"/>
    <property type="match status" value="1"/>
</dbReference>
<keyword evidence="5" id="KW-1185">Reference proteome</keyword>
<gene>
    <name evidence="4" type="ORF">ACFQ2Z_09350</name>
</gene>
<evidence type="ECO:0000256" key="1">
    <source>
        <dbReference type="ARBA" id="ARBA00022679"/>
    </source>
</evidence>
<comment type="caution">
    <text evidence="4">The sequence shown here is derived from an EMBL/GenBank/DDBJ whole genome shotgun (WGS) entry which is preliminary data.</text>
</comment>
<dbReference type="GO" id="GO:0016746">
    <property type="term" value="F:acyltransferase activity"/>
    <property type="evidence" value="ECO:0007669"/>
    <property type="project" value="UniProtKB-KW"/>
</dbReference>
<dbReference type="RefSeq" id="WP_240268659.1">
    <property type="nucleotide sequence ID" value="NZ_JAKSXN010000014.1"/>
</dbReference>
<evidence type="ECO:0000256" key="2">
    <source>
        <dbReference type="ARBA" id="ARBA00023315"/>
    </source>
</evidence>
<dbReference type="InterPro" id="IPR051016">
    <property type="entry name" value="Diverse_Substrate_AcTransf"/>
</dbReference>
<dbReference type="Proteomes" id="UP001597211">
    <property type="component" value="Unassembled WGS sequence"/>
</dbReference>
<feature type="domain" description="N-acetyltransferase" evidence="3">
    <location>
        <begin position="1"/>
        <end position="156"/>
    </location>
</feature>
<evidence type="ECO:0000313" key="5">
    <source>
        <dbReference type="Proteomes" id="UP001597211"/>
    </source>
</evidence>
<reference evidence="5" key="1">
    <citation type="journal article" date="2019" name="Int. J. Syst. Evol. Microbiol.">
        <title>The Global Catalogue of Microorganisms (GCM) 10K type strain sequencing project: providing services to taxonomists for standard genome sequencing and annotation.</title>
        <authorList>
            <consortium name="The Broad Institute Genomics Platform"/>
            <consortium name="The Broad Institute Genome Sequencing Center for Infectious Disease"/>
            <person name="Wu L."/>
            <person name="Ma J."/>
        </authorList>
    </citation>
    <scope>NUCLEOTIDE SEQUENCE [LARGE SCALE GENOMIC DNA]</scope>
    <source>
        <strain evidence="5">CCUG 48216</strain>
    </source>
</reference>
<dbReference type="SUPFAM" id="SSF55729">
    <property type="entry name" value="Acyl-CoA N-acyltransferases (Nat)"/>
    <property type="match status" value="1"/>
</dbReference>
<protein>
    <submittedName>
        <fullName evidence="4">GNAT family N-acetyltransferase</fullName>
        <ecNumber evidence="4">2.3.-.-</ecNumber>
    </submittedName>
</protein>
<keyword evidence="2 4" id="KW-0012">Acyltransferase</keyword>
<sequence length="156" mass="18218">MRIREATMEDIEGIQKLYWELDTDAVFYQPSRFVRTERPVGFLIDTINDAKSAILVVEDEDERKLMGFSLLQEKETPKISCLQEKKYVYVLDIVISEEDRNRGLGSKLLESSKDWGKRRGLDFLRLSVFEENSKGIRFYENNGLTATMRTMECDLC</sequence>
<dbReference type="InterPro" id="IPR016181">
    <property type="entry name" value="Acyl_CoA_acyltransferase"/>
</dbReference>
<accession>A0ABW3SAL7</accession>
<dbReference type="EC" id="2.3.-.-" evidence="4"/>
<dbReference type="PROSITE" id="PS51186">
    <property type="entry name" value="GNAT"/>
    <property type="match status" value="1"/>
</dbReference>
<dbReference type="EMBL" id="JBHTKZ010000014">
    <property type="protein sequence ID" value="MFD1181563.1"/>
    <property type="molecule type" value="Genomic_DNA"/>
</dbReference>
<proteinExistence type="predicted"/>
<name>A0ABW3SAL7_9BACL</name>
<evidence type="ECO:0000313" key="4">
    <source>
        <dbReference type="EMBL" id="MFD1181563.1"/>
    </source>
</evidence>
<dbReference type="PANTHER" id="PTHR10545:SF29">
    <property type="entry name" value="GH14572P-RELATED"/>
    <property type="match status" value="1"/>
</dbReference>
<keyword evidence="1 4" id="KW-0808">Transferase</keyword>
<dbReference type="PANTHER" id="PTHR10545">
    <property type="entry name" value="DIAMINE N-ACETYLTRANSFERASE"/>
    <property type="match status" value="1"/>
</dbReference>
<dbReference type="CDD" id="cd04301">
    <property type="entry name" value="NAT_SF"/>
    <property type="match status" value="1"/>
</dbReference>
<dbReference type="InterPro" id="IPR000182">
    <property type="entry name" value="GNAT_dom"/>
</dbReference>
<evidence type="ECO:0000259" key="3">
    <source>
        <dbReference type="PROSITE" id="PS51186"/>
    </source>
</evidence>